<comment type="caution">
    <text evidence="3">The sequence shown here is derived from an EMBL/GenBank/DDBJ whole genome shotgun (WGS) entry which is preliminary data.</text>
</comment>
<keyword evidence="4" id="KW-1185">Reference proteome</keyword>
<dbReference type="CDD" id="cd12797">
    <property type="entry name" value="M23_peptidase"/>
    <property type="match status" value="1"/>
</dbReference>
<dbReference type="InterPro" id="IPR016047">
    <property type="entry name" value="M23ase_b-sheet_dom"/>
</dbReference>
<accession>A0A8J8CJB6</accession>
<dbReference type="InterPro" id="IPR050570">
    <property type="entry name" value="Cell_wall_metabolism_enzyme"/>
</dbReference>
<dbReference type="SMART" id="SM00257">
    <property type="entry name" value="LysM"/>
    <property type="match status" value="2"/>
</dbReference>
<protein>
    <submittedName>
        <fullName evidence="3">Peptidoglycan DD-metalloendopeptidase family protein</fullName>
    </submittedName>
</protein>
<feature type="domain" description="LysM" evidence="2">
    <location>
        <begin position="115"/>
        <end position="159"/>
    </location>
</feature>
<organism evidence="3 4">
    <name type="scientific">Myxacorys almedinensis A</name>
    <dbReference type="NCBI Taxonomy" id="2690445"/>
    <lineage>
        <taxon>Bacteria</taxon>
        <taxon>Bacillati</taxon>
        <taxon>Cyanobacteriota</taxon>
        <taxon>Cyanophyceae</taxon>
        <taxon>Leptolyngbyales</taxon>
        <taxon>Leptolyngbyaceae</taxon>
        <taxon>Myxacorys</taxon>
        <taxon>Myxacorys almedinensis</taxon>
    </lineage>
</organism>
<dbReference type="Gene3D" id="3.10.350.10">
    <property type="entry name" value="LysM domain"/>
    <property type="match status" value="2"/>
</dbReference>
<dbReference type="Gene3D" id="2.70.70.10">
    <property type="entry name" value="Glucose Permease (Domain IIA)"/>
    <property type="match status" value="1"/>
</dbReference>
<dbReference type="CDD" id="cd00118">
    <property type="entry name" value="LysM"/>
    <property type="match status" value="2"/>
</dbReference>
<name>A0A8J8CJB6_9CYAN</name>
<dbReference type="InterPro" id="IPR018392">
    <property type="entry name" value="LysM"/>
</dbReference>
<sequence length="639" mass="66790">MKRAVPQDANSVPLRSIDVDAIEDSPKQTLPEDNRRACTSAAMIGLAISVGAYGLLAPQKGDNAVAAEPTPDTTLAGHPSLNAVAQLPTTEATSSVQVPTVTQSVTIASSSQPISAHTVQDGQTLWKIAKLYGVDVARLASANSLQVNTVLDVGQVLQVPSSVQAAIPQGGMKQIPELKQVPTIPEIPVATNPALGDASSASMVQRLPKTEKVAALQTLKQNRDRLKQSLAELKSEESTTDAQSVLGAVPVAEEAQPQATVTFQSHKVQKGETLSAIAQTNGVSLLELAKLNRLSNPNLLKASQVIQIPEAEASAQAPPLPATNSPAVAIPVVPSLAATQNVDSVSAPLAIGGDAQQFAFNRAGGKAPASGSASYGVKQQDSSPYVSSLMSEIVRLREKYQGRSNAGSLKLPAKISAPPSPTVSRRVKPEFQASQSATPQREAQTVRQPASRMDALVADAPKPKDQLVATSALGSETYTPLIRSQIGKTVSPNVPPLGKSESYLPNATDNRLKGYAWPAKGVLTSGYGWRWGRMHKGIDIAAPVGTPIVASAPGKVVTSGWNDGGYGILVEIEHSDGSVTLYAHNSRTLVRVGQQVTQGEKIALMGSTGFSTGPHSHFEVHLPGRGAVNPIAHLPQNRS</sequence>
<evidence type="ECO:0000256" key="1">
    <source>
        <dbReference type="SAM" id="MobiDB-lite"/>
    </source>
</evidence>
<dbReference type="InterPro" id="IPR011055">
    <property type="entry name" value="Dup_hybrid_motif"/>
</dbReference>
<gene>
    <name evidence="3" type="ORF">GS601_16275</name>
</gene>
<dbReference type="PANTHER" id="PTHR21666:SF270">
    <property type="entry name" value="MUREIN HYDROLASE ACTIVATOR ENVC"/>
    <property type="match status" value="1"/>
</dbReference>
<evidence type="ECO:0000259" key="2">
    <source>
        <dbReference type="PROSITE" id="PS51782"/>
    </source>
</evidence>
<dbReference type="RefSeq" id="WP_162424353.1">
    <property type="nucleotide sequence ID" value="NZ_WVIE01000020.1"/>
</dbReference>
<dbReference type="InterPro" id="IPR036779">
    <property type="entry name" value="LysM_dom_sf"/>
</dbReference>
<dbReference type="SUPFAM" id="SSF51261">
    <property type="entry name" value="Duplicated hybrid motif"/>
    <property type="match status" value="1"/>
</dbReference>
<dbReference type="PANTHER" id="PTHR21666">
    <property type="entry name" value="PEPTIDASE-RELATED"/>
    <property type="match status" value="1"/>
</dbReference>
<feature type="compositionally biased region" description="Polar residues" evidence="1">
    <location>
        <begin position="432"/>
        <end position="448"/>
    </location>
</feature>
<dbReference type="AlphaFoldDB" id="A0A8J8CJB6"/>
<dbReference type="SUPFAM" id="SSF54106">
    <property type="entry name" value="LysM domain"/>
    <property type="match status" value="2"/>
</dbReference>
<evidence type="ECO:0000313" key="4">
    <source>
        <dbReference type="Proteomes" id="UP000646053"/>
    </source>
</evidence>
<proteinExistence type="predicted"/>
<evidence type="ECO:0000313" key="3">
    <source>
        <dbReference type="EMBL" id="NDJ18828.1"/>
    </source>
</evidence>
<dbReference type="Proteomes" id="UP000646053">
    <property type="component" value="Unassembled WGS sequence"/>
</dbReference>
<dbReference type="Pfam" id="PF01551">
    <property type="entry name" value="Peptidase_M23"/>
    <property type="match status" value="1"/>
</dbReference>
<feature type="domain" description="LysM" evidence="2">
    <location>
        <begin position="264"/>
        <end position="308"/>
    </location>
</feature>
<dbReference type="PROSITE" id="PS51782">
    <property type="entry name" value="LYSM"/>
    <property type="match status" value="2"/>
</dbReference>
<feature type="region of interest" description="Disordered" evidence="1">
    <location>
        <begin position="405"/>
        <end position="448"/>
    </location>
</feature>
<reference evidence="3" key="1">
    <citation type="submission" date="2019-12" db="EMBL/GenBank/DDBJ databases">
        <title>High-Quality draft genome sequences of three cyanobacteria isolated from the limestone walls of the Old Cathedral of Coimbra.</title>
        <authorList>
            <person name="Tiago I."/>
            <person name="Soares F."/>
            <person name="Portugal A."/>
        </authorList>
    </citation>
    <scope>NUCLEOTIDE SEQUENCE</scope>
    <source>
        <strain evidence="3">A</strain>
    </source>
</reference>
<dbReference type="GO" id="GO:0004222">
    <property type="term" value="F:metalloendopeptidase activity"/>
    <property type="evidence" value="ECO:0007669"/>
    <property type="project" value="TreeGrafter"/>
</dbReference>
<dbReference type="Pfam" id="PF01476">
    <property type="entry name" value="LysM"/>
    <property type="match status" value="2"/>
</dbReference>
<dbReference type="EMBL" id="WVIE01000020">
    <property type="protein sequence ID" value="NDJ18828.1"/>
    <property type="molecule type" value="Genomic_DNA"/>
</dbReference>